<name>A0A1W1VYB8_9FIRM</name>
<evidence type="ECO:0000313" key="2">
    <source>
        <dbReference type="Proteomes" id="UP000192569"/>
    </source>
</evidence>
<proteinExistence type="predicted"/>
<dbReference type="AlphaFoldDB" id="A0A1W1VYB8"/>
<reference evidence="1 2" key="1">
    <citation type="submission" date="2017-04" db="EMBL/GenBank/DDBJ databases">
        <authorList>
            <person name="Afonso C.L."/>
            <person name="Miller P.J."/>
            <person name="Scott M.A."/>
            <person name="Spackman E."/>
            <person name="Goraichik I."/>
            <person name="Dimitrov K.M."/>
            <person name="Suarez D.L."/>
            <person name="Swayne D.E."/>
        </authorList>
    </citation>
    <scope>NUCLEOTIDE SEQUENCE [LARGE SCALE GENOMIC DNA]</scope>
    <source>
        <strain evidence="1 2">ToBE</strain>
    </source>
</reference>
<dbReference type="RefSeq" id="WP_084665785.1">
    <property type="nucleotide sequence ID" value="NZ_LT838272.1"/>
</dbReference>
<keyword evidence="2" id="KW-1185">Reference proteome</keyword>
<protein>
    <submittedName>
        <fullName evidence="1">Uncharacterized protein</fullName>
    </submittedName>
</protein>
<evidence type="ECO:0000313" key="1">
    <source>
        <dbReference type="EMBL" id="SMB98250.1"/>
    </source>
</evidence>
<dbReference type="EMBL" id="LT838272">
    <property type="protein sequence ID" value="SMB98250.1"/>
    <property type="molecule type" value="Genomic_DNA"/>
</dbReference>
<organism evidence="1 2">
    <name type="scientific">Thermanaeromonas toyohensis ToBE</name>
    <dbReference type="NCBI Taxonomy" id="698762"/>
    <lineage>
        <taxon>Bacteria</taxon>
        <taxon>Bacillati</taxon>
        <taxon>Bacillota</taxon>
        <taxon>Clostridia</taxon>
        <taxon>Neomoorellales</taxon>
        <taxon>Neomoorellaceae</taxon>
        <taxon>Thermanaeromonas</taxon>
    </lineage>
</organism>
<sequence>MRFYPWLKEQELAHLNCLIPIHHLEDGGNYTELWFSSGKKYLAQNRLKTVIQYIACYLGVNIKQELAAWATEARRHALPLVLGPNFTLVPIPVRRPPFKDAGGTGYVVRQKILSWEKVEEGEFRTCLWLAGGQRLFCLLNPLSLLMRLAEADKVTQRSQKLYAQLLGQEEIP</sequence>
<gene>
    <name evidence="1" type="ORF">SAMN00808754_2226</name>
</gene>
<dbReference type="OrthoDB" id="2374476at2"/>
<accession>A0A1W1VYB8</accession>
<dbReference type="Proteomes" id="UP000192569">
    <property type="component" value="Chromosome I"/>
</dbReference>